<gene>
    <name evidence="3" type="ORF">LX15_005870</name>
</gene>
<protein>
    <submittedName>
        <fullName evidence="3">PH domain-containing protein</fullName>
    </submittedName>
</protein>
<keyword evidence="1" id="KW-1133">Transmembrane helix</keyword>
<evidence type="ECO:0000313" key="4">
    <source>
        <dbReference type="Proteomes" id="UP001205311"/>
    </source>
</evidence>
<evidence type="ECO:0000313" key="3">
    <source>
        <dbReference type="EMBL" id="MCP2262138.1"/>
    </source>
</evidence>
<name>A0ABT1I2X5_STRSD</name>
<evidence type="ECO:0000256" key="1">
    <source>
        <dbReference type="SAM" id="Phobius"/>
    </source>
</evidence>
<organism evidence="3 4">
    <name type="scientific">Streptoalloteichus tenebrarius (strain ATCC 17920 / DSM 40477 / JCM 4838 / CBS 697.72 / NBRC 16177 / NCIMB 11028 / NRRL B-12390 / A12253. 1 / ISP 5477)</name>
    <name type="common">Streptomyces tenebrarius</name>
    <dbReference type="NCBI Taxonomy" id="1933"/>
    <lineage>
        <taxon>Bacteria</taxon>
        <taxon>Bacillati</taxon>
        <taxon>Actinomycetota</taxon>
        <taxon>Actinomycetes</taxon>
        <taxon>Pseudonocardiales</taxon>
        <taxon>Pseudonocardiaceae</taxon>
        <taxon>Streptoalloteichus</taxon>
    </lineage>
</organism>
<proteinExistence type="predicted"/>
<comment type="caution">
    <text evidence="3">The sequence shown here is derived from an EMBL/GenBank/DDBJ whole genome shotgun (WGS) entry which is preliminary data.</text>
</comment>
<reference evidence="3 4" key="1">
    <citation type="submission" date="2022-06" db="EMBL/GenBank/DDBJ databases">
        <title>Genomic Encyclopedia of Archaeal and Bacterial Type Strains, Phase II (KMG-II): from individual species to whole genera.</title>
        <authorList>
            <person name="Goeker M."/>
        </authorList>
    </citation>
    <scope>NUCLEOTIDE SEQUENCE [LARGE SCALE GENOMIC DNA]</scope>
    <source>
        <strain evidence="3 4">DSM 40477</strain>
    </source>
</reference>
<keyword evidence="4" id="KW-1185">Reference proteome</keyword>
<feature type="domain" description="Low molecular weight protein antigen 6 PH" evidence="2">
    <location>
        <begin position="61"/>
        <end position="141"/>
    </location>
</feature>
<keyword evidence="1" id="KW-0472">Membrane</keyword>
<feature type="transmembrane region" description="Helical" evidence="1">
    <location>
        <begin position="12"/>
        <end position="31"/>
    </location>
</feature>
<dbReference type="InterPro" id="IPR019692">
    <property type="entry name" value="CFP-6_PH"/>
</dbReference>
<accession>A0ABT1I2X5</accession>
<keyword evidence="1" id="KW-0812">Transmembrane</keyword>
<dbReference type="Proteomes" id="UP001205311">
    <property type="component" value="Unassembled WGS sequence"/>
</dbReference>
<sequence>MLGRVTTRSWSPSAGLVALVWVLLAAAVLWLVLTDEAAARLMAGVAAVALALLAAQGTFGRPRLAADPDGLTVRSLFGSRRYPWSSVGRVRVVRTRRFGRETPVLEIDVVRGEHEHLLVLTRLDLGGEPDDVADELVALRGAENG</sequence>
<feature type="transmembrane region" description="Helical" evidence="1">
    <location>
        <begin position="37"/>
        <end position="55"/>
    </location>
</feature>
<dbReference type="Pfam" id="PF10756">
    <property type="entry name" value="bPH_6"/>
    <property type="match status" value="1"/>
</dbReference>
<evidence type="ECO:0000259" key="2">
    <source>
        <dbReference type="Pfam" id="PF10756"/>
    </source>
</evidence>
<dbReference type="EMBL" id="JAMTCP010000057">
    <property type="protein sequence ID" value="MCP2262138.1"/>
    <property type="molecule type" value="Genomic_DNA"/>
</dbReference>